<evidence type="ECO:0000313" key="3">
    <source>
        <dbReference type="Proteomes" id="UP001497497"/>
    </source>
</evidence>
<dbReference type="AlphaFoldDB" id="A0AAV2HLB7"/>
<feature type="compositionally biased region" description="Basic and acidic residues" evidence="1">
    <location>
        <begin position="46"/>
        <end position="62"/>
    </location>
</feature>
<dbReference type="EMBL" id="CAXITT010000183">
    <property type="protein sequence ID" value="CAL1534826.1"/>
    <property type="molecule type" value="Genomic_DNA"/>
</dbReference>
<name>A0AAV2HLB7_LYMST</name>
<dbReference type="Proteomes" id="UP001497497">
    <property type="component" value="Unassembled WGS sequence"/>
</dbReference>
<gene>
    <name evidence="2" type="ORF">GSLYS_00008786001</name>
</gene>
<feature type="compositionally biased region" description="Low complexity" evidence="1">
    <location>
        <begin position="150"/>
        <end position="169"/>
    </location>
</feature>
<evidence type="ECO:0000313" key="2">
    <source>
        <dbReference type="EMBL" id="CAL1534826.1"/>
    </source>
</evidence>
<feature type="compositionally biased region" description="Gly residues" evidence="1">
    <location>
        <begin position="140"/>
        <end position="149"/>
    </location>
</feature>
<evidence type="ECO:0000256" key="1">
    <source>
        <dbReference type="SAM" id="MobiDB-lite"/>
    </source>
</evidence>
<reference evidence="2 3" key="1">
    <citation type="submission" date="2024-04" db="EMBL/GenBank/DDBJ databases">
        <authorList>
            <consortium name="Genoscope - CEA"/>
            <person name="William W."/>
        </authorList>
    </citation>
    <scope>NUCLEOTIDE SEQUENCE [LARGE SCALE GENOMIC DNA]</scope>
</reference>
<feature type="compositionally biased region" description="Low complexity" evidence="1">
    <location>
        <begin position="129"/>
        <end position="139"/>
    </location>
</feature>
<sequence length="349" mass="37299">MSSPTESTSAIGRDTSHAGDDMTADDRDLGDDQRHLSDGPSDGEEAPARDELRDERLERKTTDIQPEGDGAVDEAILGGPTEGDDPQQTSRSSPTTPEVPPDSEFGDGGATPDPQDEHARRATPNDLNVGQGDLDVGQGDLDGGQGDLEGGYVDLGVSQGDLDVGQGDLDLGHEEGIPNSGDGEPSRLDQTGADVGASHPSDDHVITGEQELQDDTVETKLAANPDGDLQDLGPEVSQHAPPGTADGSHYEKINLVGVHGAGRKHISLAVNQSAIEASARNKLPITEVKGLVTRVSRPTESSSHKTRIWYKNEHYVDKDSYSWKNMPLFDDHQRHLWTTEGAVRQTFKK</sequence>
<organism evidence="2 3">
    <name type="scientific">Lymnaea stagnalis</name>
    <name type="common">Great pond snail</name>
    <name type="synonym">Helix stagnalis</name>
    <dbReference type="NCBI Taxonomy" id="6523"/>
    <lineage>
        <taxon>Eukaryota</taxon>
        <taxon>Metazoa</taxon>
        <taxon>Spiralia</taxon>
        <taxon>Lophotrochozoa</taxon>
        <taxon>Mollusca</taxon>
        <taxon>Gastropoda</taxon>
        <taxon>Heterobranchia</taxon>
        <taxon>Euthyneura</taxon>
        <taxon>Panpulmonata</taxon>
        <taxon>Hygrophila</taxon>
        <taxon>Lymnaeoidea</taxon>
        <taxon>Lymnaeidae</taxon>
        <taxon>Lymnaea</taxon>
    </lineage>
</organism>
<protein>
    <submittedName>
        <fullName evidence="2">Uncharacterized protein</fullName>
    </submittedName>
</protein>
<feature type="compositionally biased region" description="Polar residues" evidence="1">
    <location>
        <begin position="86"/>
        <end position="96"/>
    </location>
</feature>
<feature type="compositionally biased region" description="Basic and acidic residues" evidence="1">
    <location>
        <begin position="14"/>
        <end position="37"/>
    </location>
</feature>
<feature type="region of interest" description="Disordered" evidence="1">
    <location>
        <begin position="1"/>
        <end position="211"/>
    </location>
</feature>
<feature type="compositionally biased region" description="Polar residues" evidence="1">
    <location>
        <begin position="1"/>
        <end position="10"/>
    </location>
</feature>
<proteinExistence type="predicted"/>
<keyword evidence="3" id="KW-1185">Reference proteome</keyword>
<accession>A0AAV2HLB7</accession>
<comment type="caution">
    <text evidence="2">The sequence shown here is derived from an EMBL/GenBank/DDBJ whole genome shotgun (WGS) entry which is preliminary data.</text>
</comment>
<feature type="region of interest" description="Disordered" evidence="1">
    <location>
        <begin position="223"/>
        <end position="248"/>
    </location>
</feature>